<dbReference type="Gene3D" id="2.40.440.10">
    <property type="entry name" value="L,D-transpeptidase catalytic domain-like"/>
    <property type="match status" value="1"/>
</dbReference>
<evidence type="ECO:0000256" key="3">
    <source>
        <dbReference type="ARBA" id="ARBA00022960"/>
    </source>
</evidence>
<organism evidence="10 11">
    <name type="scientific">Candidatus Microbacterium phytovorans</name>
    <dbReference type="NCBI Taxonomy" id="3121374"/>
    <lineage>
        <taxon>Bacteria</taxon>
        <taxon>Bacillati</taxon>
        <taxon>Actinomycetota</taxon>
        <taxon>Actinomycetes</taxon>
        <taxon>Micrococcales</taxon>
        <taxon>Microbacteriaceae</taxon>
        <taxon>Microbacterium</taxon>
    </lineage>
</organism>
<feature type="active site" description="Proton donor/acceptor" evidence="6">
    <location>
        <position position="425"/>
    </location>
</feature>
<dbReference type="EMBL" id="CP119321">
    <property type="protein sequence ID" value="WEK13672.1"/>
    <property type="molecule type" value="Genomic_DNA"/>
</dbReference>
<dbReference type="InterPro" id="IPR005490">
    <property type="entry name" value="LD_TPept_cat_dom"/>
</dbReference>
<dbReference type="PANTHER" id="PTHR30582">
    <property type="entry name" value="L,D-TRANSPEPTIDASE"/>
    <property type="match status" value="1"/>
</dbReference>
<evidence type="ECO:0000256" key="2">
    <source>
        <dbReference type="ARBA" id="ARBA00022679"/>
    </source>
</evidence>
<dbReference type="SUPFAM" id="SSF141523">
    <property type="entry name" value="L,D-transpeptidase catalytic domain-like"/>
    <property type="match status" value="1"/>
</dbReference>
<evidence type="ECO:0000313" key="10">
    <source>
        <dbReference type="EMBL" id="WEK13672.1"/>
    </source>
</evidence>
<feature type="domain" description="L,D-TPase catalytic" evidence="9">
    <location>
        <begin position="346"/>
        <end position="465"/>
    </location>
</feature>
<dbReference type="GO" id="GO:0018104">
    <property type="term" value="P:peptidoglycan-protein cross-linking"/>
    <property type="evidence" value="ECO:0007669"/>
    <property type="project" value="TreeGrafter"/>
</dbReference>
<dbReference type="CDD" id="cd16913">
    <property type="entry name" value="YkuD_like"/>
    <property type="match status" value="1"/>
</dbReference>
<proteinExistence type="predicted"/>
<evidence type="ECO:0000259" key="9">
    <source>
        <dbReference type="PROSITE" id="PS52029"/>
    </source>
</evidence>
<keyword evidence="4 6" id="KW-0573">Peptidoglycan synthesis</keyword>
<feature type="active site" description="Nucleophile" evidence="6">
    <location>
        <position position="441"/>
    </location>
</feature>
<keyword evidence="5 6" id="KW-0961">Cell wall biogenesis/degradation</keyword>
<dbReference type="GO" id="GO:0016740">
    <property type="term" value="F:transferase activity"/>
    <property type="evidence" value="ECO:0007669"/>
    <property type="project" value="UniProtKB-KW"/>
</dbReference>
<evidence type="ECO:0000256" key="4">
    <source>
        <dbReference type="ARBA" id="ARBA00022984"/>
    </source>
</evidence>
<evidence type="ECO:0000313" key="11">
    <source>
        <dbReference type="Proteomes" id="UP001213972"/>
    </source>
</evidence>
<protein>
    <submittedName>
        <fullName evidence="10">L,D-transpeptidase family protein</fullName>
    </submittedName>
</protein>
<comment type="pathway">
    <text evidence="1 6">Cell wall biogenesis; peptidoglycan biosynthesis.</text>
</comment>
<keyword evidence="3 6" id="KW-0133">Cell shape</keyword>
<dbReference type="InterPro" id="IPR038063">
    <property type="entry name" value="Transpep_catalytic_dom"/>
</dbReference>
<evidence type="ECO:0000256" key="6">
    <source>
        <dbReference type="PROSITE-ProRule" id="PRU01373"/>
    </source>
</evidence>
<feature type="compositionally biased region" description="Low complexity" evidence="7">
    <location>
        <begin position="1"/>
        <end position="15"/>
    </location>
</feature>
<feature type="region of interest" description="Disordered" evidence="7">
    <location>
        <begin position="1"/>
        <end position="22"/>
    </location>
</feature>
<evidence type="ECO:0000256" key="5">
    <source>
        <dbReference type="ARBA" id="ARBA00023316"/>
    </source>
</evidence>
<evidence type="ECO:0000256" key="1">
    <source>
        <dbReference type="ARBA" id="ARBA00004752"/>
    </source>
</evidence>
<dbReference type="GO" id="GO:0005576">
    <property type="term" value="C:extracellular region"/>
    <property type="evidence" value="ECO:0007669"/>
    <property type="project" value="TreeGrafter"/>
</dbReference>
<keyword evidence="8" id="KW-0472">Membrane</keyword>
<dbReference type="AlphaFoldDB" id="A0AAJ6B3X2"/>
<dbReference type="InterPro" id="IPR050979">
    <property type="entry name" value="LD-transpeptidase"/>
</dbReference>
<reference evidence="10" key="1">
    <citation type="submission" date="2023-03" db="EMBL/GenBank/DDBJ databases">
        <title>Andean soil-derived lignocellulolytic bacterial consortium as a source of novel taxa and putative plastic-active enzymes.</title>
        <authorList>
            <person name="Diaz-Garcia L."/>
            <person name="Chuvochina M."/>
            <person name="Feuerriegel G."/>
            <person name="Bunk B."/>
            <person name="Sproer C."/>
            <person name="Streit W.R."/>
            <person name="Rodriguez L.M."/>
            <person name="Overmann J."/>
            <person name="Jimenez D.J."/>
        </authorList>
    </citation>
    <scope>NUCLEOTIDE SEQUENCE</scope>
    <source>
        <strain evidence="10">MAG 4610</strain>
    </source>
</reference>
<dbReference type="InterPro" id="IPR022029">
    <property type="entry name" value="YoaR-like_PG-bd"/>
</dbReference>
<dbReference type="Pfam" id="PF03734">
    <property type="entry name" value="YkuD"/>
    <property type="match status" value="1"/>
</dbReference>
<dbReference type="Proteomes" id="UP001213972">
    <property type="component" value="Chromosome"/>
</dbReference>
<dbReference type="GO" id="GO:0071555">
    <property type="term" value="P:cell wall organization"/>
    <property type="evidence" value="ECO:0007669"/>
    <property type="project" value="UniProtKB-UniRule"/>
</dbReference>
<keyword evidence="2" id="KW-0808">Transferase</keyword>
<evidence type="ECO:0000256" key="7">
    <source>
        <dbReference type="SAM" id="MobiDB-lite"/>
    </source>
</evidence>
<dbReference type="PANTHER" id="PTHR30582:SF2">
    <property type="entry name" value="L,D-TRANSPEPTIDASE YCIB-RELATED"/>
    <property type="match status" value="1"/>
</dbReference>
<sequence>MTDPTETTPEAPAPALQWAPASPAPKRRRWGLRIGIPAAAATVGLVAASLVLIAPGTAVAGVPVGFLTAGAASDAIAQRLASTTVTLGEGGPSVTGAQLGAIVDAGTLAGQAYHDRPLWNVAQWFGDTADADIDLDATTATAALQQIAPGSFTAPTPAAIVFADDAYTVTPAVDGRGIDLDVVTAALQDAFSSGRSDIVIDATVVPVSAAATTEKAQAAADRLNAMLDEIGFYVGEERTVAVSPADAASWLTISTDDAGEFVVTADAARIQEVVDSLDIDQKVVDGTVVTNAAGDVLSEIVAGQDGRVLGDTSGVAAAFAAQLATGSGVYALPVAVTPQKTTELERLLEVDLSKQRLYLKENGKVVDTWLISSGRPGAVTYQGHYSIGWKTASQDMQGTARDSGKKYTQEDVPWVMYFNGNQAFHGAYWHNNFGNVMSAGCVNMPPAKAKKIYDWSPVGVDVWIHA</sequence>
<dbReference type="GO" id="GO:0071972">
    <property type="term" value="F:peptidoglycan L,D-transpeptidase activity"/>
    <property type="evidence" value="ECO:0007669"/>
    <property type="project" value="TreeGrafter"/>
</dbReference>
<feature type="transmembrane region" description="Helical" evidence="8">
    <location>
        <begin position="34"/>
        <end position="54"/>
    </location>
</feature>
<dbReference type="GO" id="GO:0008360">
    <property type="term" value="P:regulation of cell shape"/>
    <property type="evidence" value="ECO:0007669"/>
    <property type="project" value="UniProtKB-UniRule"/>
</dbReference>
<keyword evidence="8" id="KW-1133">Transmembrane helix</keyword>
<dbReference type="Pfam" id="PF12229">
    <property type="entry name" value="PG_binding_4"/>
    <property type="match status" value="1"/>
</dbReference>
<evidence type="ECO:0000256" key="8">
    <source>
        <dbReference type="SAM" id="Phobius"/>
    </source>
</evidence>
<name>A0AAJ6B3X2_9MICO</name>
<dbReference type="PROSITE" id="PS52029">
    <property type="entry name" value="LD_TPASE"/>
    <property type="match status" value="1"/>
</dbReference>
<gene>
    <name evidence="10" type="ORF">P0Y48_00235</name>
</gene>
<accession>A0AAJ6B3X2</accession>
<keyword evidence="8" id="KW-0812">Transmembrane</keyword>